<keyword evidence="1" id="KW-0489">Methyltransferase</keyword>
<protein>
    <recommendedName>
        <fullName evidence="3">Methyltransferase domain-containing protein</fullName>
    </recommendedName>
</protein>
<reference evidence="6" key="3">
    <citation type="submission" date="2017-10" db="EMBL/GenBank/DDBJ databases">
        <authorList>
            <person name="Banno H."/>
            <person name="Chua N.-H."/>
        </authorList>
    </citation>
    <scope>NUCLEOTIDE SEQUENCE [LARGE SCALE GENOMIC DNA]</scope>
    <source>
        <strain evidence="6">Kuenenia_mbr1_ru-nijmegen</strain>
    </source>
</reference>
<dbReference type="Gene3D" id="3.40.50.150">
    <property type="entry name" value="Vaccinia Virus protein VP39"/>
    <property type="match status" value="1"/>
</dbReference>
<organism evidence="4">
    <name type="scientific">Kuenenia stuttgartiensis</name>
    <dbReference type="NCBI Taxonomy" id="174633"/>
    <lineage>
        <taxon>Bacteria</taxon>
        <taxon>Pseudomonadati</taxon>
        <taxon>Planctomycetota</taxon>
        <taxon>Candidatus Brocadiia</taxon>
        <taxon>Candidatus Brocadiales</taxon>
        <taxon>Candidatus Brocadiaceae</taxon>
        <taxon>Candidatus Kuenenia</taxon>
    </lineage>
</organism>
<evidence type="ECO:0000313" key="8">
    <source>
        <dbReference type="Proteomes" id="UP000501926"/>
    </source>
</evidence>
<keyword evidence="2" id="KW-0808">Transferase</keyword>
<dbReference type="Proteomes" id="UP000501926">
    <property type="component" value="Chromosome"/>
</dbReference>
<evidence type="ECO:0000256" key="2">
    <source>
        <dbReference type="ARBA" id="ARBA00022679"/>
    </source>
</evidence>
<dbReference type="OrthoDB" id="282790at2"/>
<accession>Q1PW33</accession>
<dbReference type="Pfam" id="PF13649">
    <property type="entry name" value="Methyltransf_25"/>
    <property type="match status" value="1"/>
</dbReference>
<dbReference type="InterPro" id="IPR029063">
    <property type="entry name" value="SAM-dependent_MTases_sf"/>
</dbReference>
<evidence type="ECO:0000313" key="6">
    <source>
        <dbReference type="EMBL" id="SOH04856.1"/>
    </source>
</evidence>
<dbReference type="Proteomes" id="UP000221734">
    <property type="component" value="Chromosome Kuenenia_stuttgartiensis_MBR1"/>
</dbReference>
<evidence type="ECO:0000313" key="4">
    <source>
        <dbReference type="EMBL" id="CAJ71436.1"/>
    </source>
</evidence>
<dbReference type="GO" id="GO:0008168">
    <property type="term" value="F:methyltransferase activity"/>
    <property type="evidence" value="ECO:0007669"/>
    <property type="project" value="UniProtKB-KW"/>
</dbReference>
<dbReference type="EMBL" id="CT573073">
    <property type="protein sequence ID" value="CAJ71436.1"/>
    <property type="molecule type" value="Genomic_DNA"/>
</dbReference>
<gene>
    <name evidence="5" type="ORF">KsCSTR_46990</name>
    <name evidence="6" type="ORF">KSMBR1_2368</name>
    <name evidence="4" type="ORF">kustc0691</name>
</gene>
<evidence type="ECO:0000313" key="7">
    <source>
        <dbReference type="Proteomes" id="UP000221734"/>
    </source>
</evidence>
<reference evidence="4" key="2">
    <citation type="submission" date="2006-01" db="EMBL/GenBank/DDBJ databases">
        <authorList>
            <person name="Genoscope"/>
        </authorList>
    </citation>
    <scope>NUCLEOTIDE SEQUENCE</scope>
</reference>
<dbReference type="CDD" id="cd02440">
    <property type="entry name" value="AdoMet_MTases"/>
    <property type="match status" value="1"/>
</dbReference>
<dbReference type="EMBL" id="CP049055">
    <property type="protein sequence ID" value="QII14077.1"/>
    <property type="molecule type" value="Genomic_DNA"/>
</dbReference>
<dbReference type="SUPFAM" id="SSF53335">
    <property type="entry name" value="S-adenosyl-L-methionine-dependent methyltransferases"/>
    <property type="match status" value="1"/>
</dbReference>
<dbReference type="EMBL" id="LT934425">
    <property type="protein sequence ID" value="SOH04856.1"/>
    <property type="molecule type" value="Genomic_DNA"/>
</dbReference>
<feature type="domain" description="Methyltransferase" evidence="3">
    <location>
        <begin position="45"/>
        <end position="137"/>
    </location>
</feature>
<dbReference type="GO" id="GO:0032259">
    <property type="term" value="P:methylation"/>
    <property type="evidence" value="ECO:0007669"/>
    <property type="project" value="UniProtKB-KW"/>
</dbReference>
<dbReference type="AlphaFoldDB" id="Q1PW33"/>
<keyword evidence="7" id="KW-1185">Reference proteome</keyword>
<reference evidence="7" key="4">
    <citation type="submission" date="2017-10" db="EMBL/GenBank/DDBJ databases">
        <authorList>
            <person name="Frank J."/>
        </authorList>
    </citation>
    <scope>NUCLEOTIDE SEQUENCE [LARGE SCALE GENOMIC DNA]</scope>
</reference>
<sequence>MPYEAINKRCYEKKRTVLEYALTALQIAEVMIFIKYKEYIADRQVLDIGCGAGRTTLPLAKLSKHYIGMDFSLDMIALCKEKFANTTFLHHDVRNMKIFEDDTFDFVLFSYNGLDSMGNNNRLKTLKEIHRILKKDGVFVFSSHNRNYRLENSFPRMSFAPCPYVQAKLFAKYFSSVINFLKNKRREQFNETYAIINDKAHSYALLTYYINKNNQLLQNKDIGLETVEMYDIFGNTLHPGDSDNHSAWIYYVTKKT</sequence>
<proteinExistence type="predicted"/>
<dbReference type="PANTHER" id="PTHR43861">
    <property type="entry name" value="TRANS-ACONITATE 2-METHYLTRANSFERASE-RELATED"/>
    <property type="match status" value="1"/>
</dbReference>
<dbReference type="KEGG" id="kst:KSMBR1_2368"/>
<reference evidence="5 8" key="5">
    <citation type="submission" date="2020-02" db="EMBL/GenBank/DDBJ databases">
        <title>Newly sequenced genome of strain CSTR1 showed variability in Candidatus Kuenenia stuttgartiensis genomes.</title>
        <authorList>
            <person name="Ding C."/>
            <person name="Adrian L."/>
        </authorList>
    </citation>
    <scope>NUCLEOTIDE SEQUENCE [LARGE SCALE GENOMIC DNA]</scope>
    <source>
        <strain evidence="5 8">CSTR1</strain>
    </source>
</reference>
<dbReference type="PANTHER" id="PTHR43861:SF1">
    <property type="entry name" value="TRANS-ACONITATE 2-METHYLTRANSFERASE"/>
    <property type="match status" value="1"/>
</dbReference>
<name>Q1PW33_KUEST</name>
<evidence type="ECO:0000259" key="3">
    <source>
        <dbReference type="Pfam" id="PF13649"/>
    </source>
</evidence>
<evidence type="ECO:0000313" key="5">
    <source>
        <dbReference type="EMBL" id="QII14077.1"/>
    </source>
</evidence>
<dbReference type="InterPro" id="IPR041698">
    <property type="entry name" value="Methyltransf_25"/>
</dbReference>
<evidence type="ECO:0000256" key="1">
    <source>
        <dbReference type="ARBA" id="ARBA00022603"/>
    </source>
</evidence>
<reference evidence="4" key="1">
    <citation type="journal article" date="2006" name="Nature">
        <title>Deciphering the evolution and metabolism of an anammox bacterium from a community genome.</title>
        <authorList>
            <person name="Strous M."/>
            <person name="Pelletier E."/>
            <person name="Mangenot S."/>
            <person name="Rattei T."/>
            <person name="Lehner A."/>
            <person name="Taylor M.W."/>
            <person name="Horn M."/>
            <person name="Daims H."/>
            <person name="Bartol-Mavel D."/>
            <person name="Wincker P."/>
            <person name="Barbe V."/>
            <person name="Fonknechten N."/>
            <person name="Vallenet D."/>
            <person name="Segurens B."/>
            <person name="Schenowitz-Truong C."/>
            <person name="Medigue C."/>
            <person name="Collingro A."/>
            <person name="Snel B."/>
            <person name="Dutilh B.E."/>
            <person name="OpDenCamp H.J.M."/>
            <person name="vanDerDrift C."/>
            <person name="Cirpus I."/>
            <person name="vanDePas-Schoonen K.T."/>
            <person name="Harhangi H.R."/>
            <person name="vanNiftrik L."/>
            <person name="Schmid M."/>
            <person name="Keltjens J."/>
            <person name="vanDeVossenberg J."/>
            <person name="Kartal B."/>
            <person name="Meier H."/>
            <person name="Frishman D."/>
            <person name="Huynen M.A."/>
            <person name="Mewes H."/>
            <person name="Weissenbach J."/>
            <person name="Jetten M.S.M."/>
            <person name="Wagner M."/>
            <person name="LePaslier D."/>
        </authorList>
    </citation>
    <scope>NUCLEOTIDE SEQUENCE</scope>
</reference>
<dbReference type="RefSeq" id="WP_099325520.1">
    <property type="nucleotide sequence ID" value="NZ_CP049055.1"/>
</dbReference>